<name>A0A1E3I963_9TREE</name>
<keyword evidence="5" id="KW-0472">Membrane</keyword>
<evidence type="ECO:0000313" key="9">
    <source>
        <dbReference type="Proteomes" id="UP000094065"/>
    </source>
</evidence>
<dbReference type="STRING" id="1295533.A0A1E3I963"/>
<evidence type="ECO:0000313" key="8">
    <source>
        <dbReference type="EMBL" id="ODN84925.1"/>
    </source>
</evidence>
<evidence type="ECO:0000256" key="7">
    <source>
        <dbReference type="SAM" id="MobiDB-lite"/>
    </source>
</evidence>
<reference evidence="8 9" key="1">
    <citation type="submission" date="2016-06" db="EMBL/GenBank/DDBJ databases">
        <title>Evolution of pathogenesis and genome organization in the Tremellales.</title>
        <authorList>
            <person name="Cuomo C."/>
            <person name="Litvintseva A."/>
            <person name="Heitman J."/>
            <person name="Chen Y."/>
            <person name="Sun S."/>
            <person name="Springer D."/>
            <person name="Dromer F."/>
            <person name="Young S."/>
            <person name="Zeng Q."/>
            <person name="Chapman S."/>
            <person name="Gujja S."/>
            <person name="Saif S."/>
            <person name="Birren B."/>
        </authorList>
    </citation>
    <scope>NUCLEOTIDE SEQUENCE [LARGE SCALE GENOMIC DNA]</scope>
    <source>
        <strain evidence="8 9">CBS 6039</strain>
    </source>
</reference>
<evidence type="ECO:0000256" key="6">
    <source>
        <dbReference type="RuleBase" id="RU363053"/>
    </source>
</evidence>
<keyword evidence="4" id="KW-1133">Transmembrane helix</keyword>
<keyword evidence="3" id="KW-0812">Transmembrane</keyword>
<dbReference type="EMBL" id="AWGJ01000001">
    <property type="protein sequence ID" value="ODN84925.1"/>
    <property type="molecule type" value="Genomic_DNA"/>
</dbReference>
<dbReference type="PANTHER" id="PTHR11266">
    <property type="entry name" value="PEROXISOMAL MEMBRANE PROTEIN 2, PXMP2 MPV17"/>
    <property type="match status" value="1"/>
</dbReference>
<comment type="similarity">
    <text evidence="2 6">Belongs to the peroxisomal membrane protein PXMP2/4 family.</text>
</comment>
<dbReference type="GeneID" id="30152082"/>
<evidence type="ECO:0000256" key="2">
    <source>
        <dbReference type="ARBA" id="ARBA00006824"/>
    </source>
</evidence>
<sequence length="278" mass="30483">MTHFDLLQLPVAYHLFHLILLTLLTPYPSTMPRRLLYSFAQFYNSNFERRPTATLIVTNGVLNSVADILAQSSSILLHKPTVQNPLPPTYDPARTLRFAVFGMAMGPIIGRWMRLLEKRIPMPNVSRGGGLTLPGEVVRKKGGEGVQLAKRVLADQVVMAPIGLCLFVGSMGIMEGHSQLEISEKFRDIYWGKLSPICSSSRTRLTDSTLQPPCLPTGRSGPSSKRSTLNSCPSNTVCPSRAHAVSLGRSISVCSMPSRSLLLRSENSERGRGEGHGQ</sequence>
<evidence type="ECO:0000256" key="4">
    <source>
        <dbReference type="ARBA" id="ARBA00022989"/>
    </source>
</evidence>
<dbReference type="OrthoDB" id="10267969at2759"/>
<dbReference type="AlphaFoldDB" id="A0A1E3I963"/>
<comment type="caution">
    <text evidence="8">The sequence shown here is derived from an EMBL/GenBank/DDBJ whole genome shotgun (WGS) entry which is preliminary data.</text>
</comment>
<organism evidence="8 9">
    <name type="scientific">Cryptococcus amylolentus CBS 6039</name>
    <dbReference type="NCBI Taxonomy" id="1295533"/>
    <lineage>
        <taxon>Eukaryota</taxon>
        <taxon>Fungi</taxon>
        <taxon>Dikarya</taxon>
        <taxon>Basidiomycota</taxon>
        <taxon>Agaricomycotina</taxon>
        <taxon>Tremellomycetes</taxon>
        <taxon>Tremellales</taxon>
        <taxon>Cryptococcaceae</taxon>
        <taxon>Cryptococcus</taxon>
    </lineage>
</organism>
<dbReference type="GO" id="GO:0005739">
    <property type="term" value="C:mitochondrion"/>
    <property type="evidence" value="ECO:0007669"/>
    <property type="project" value="TreeGrafter"/>
</dbReference>
<dbReference type="RefSeq" id="XP_018998728.1">
    <property type="nucleotide sequence ID" value="XM_019134023.1"/>
</dbReference>
<accession>A0A1E3I963</accession>
<dbReference type="PANTHER" id="PTHR11266:SF50">
    <property type="entry name" value="VACUOLAR MEMBRANE PROTEIN YOR292C"/>
    <property type="match status" value="1"/>
</dbReference>
<comment type="subcellular location">
    <subcellularLocation>
        <location evidence="1">Membrane</location>
        <topology evidence="1">Multi-pass membrane protein</topology>
    </subcellularLocation>
</comment>
<proteinExistence type="inferred from homology"/>
<protein>
    <submittedName>
        <fullName evidence="8">Uncharacterized protein</fullName>
    </submittedName>
</protein>
<feature type="compositionally biased region" description="Polar residues" evidence="7">
    <location>
        <begin position="220"/>
        <end position="235"/>
    </location>
</feature>
<evidence type="ECO:0000256" key="3">
    <source>
        <dbReference type="ARBA" id="ARBA00022692"/>
    </source>
</evidence>
<keyword evidence="9" id="KW-1185">Reference proteome</keyword>
<evidence type="ECO:0000256" key="5">
    <source>
        <dbReference type="ARBA" id="ARBA00023136"/>
    </source>
</evidence>
<feature type="region of interest" description="Disordered" evidence="7">
    <location>
        <begin position="202"/>
        <end position="235"/>
    </location>
</feature>
<dbReference type="InterPro" id="IPR007248">
    <property type="entry name" value="Mpv17_PMP22"/>
</dbReference>
<evidence type="ECO:0000256" key="1">
    <source>
        <dbReference type="ARBA" id="ARBA00004141"/>
    </source>
</evidence>
<dbReference type="Proteomes" id="UP000094065">
    <property type="component" value="Unassembled WGS sequence"/>
</dbReference>
<gene>
    <name evidence="8" type="ORF">L202_00773</name>
</gene>
<dbReference type="GO" id="GO:0016020">
    <property type="term" value="C:membrane"/>
    <property type="evidence" value="ECO:0007669"/>
    <property type="project" value="UniProtKB-SubCell"/>
</dbReference>